<organism evidence="1 2">
    <name type="scientific">Abditibacterium utsteinense</name>
    <dbReference type="NCBI Taxonomy" id="1960156"/>
    <lineage>
        <taxon>Bacteria</taxon>
        <taxon>Pseudomonadati</taxon>
        <taxon>Abditibacteriota</taxon>
        <taxon>Abditibacteriia</taxon>
        <taxon>Abditibacteriales</taxon>
        <taxon>Abditibacteriaceae</taxon>
        <taxon>Abditibacterium</taxon>
    </lineage>
</organism>
<evidence type="ECO:0000313" key="2">
    <source>
        <dbReference type="Proteomes" id="UP000237684"/>
    </source>
</evidence>
<dbReference type="AlphaFoldDB" id="A0A2S8SSN5"/>
<reference evidence="1 2" key="1">
    <citation type="journal article" date="2018" name="Syst. Appl. Microbiol.">
        <title>Abditibacterium utsteinense sp. nov., the first cultivated member of candidate phylum FBP, isolated from ice-free Antarctic soil samples.</title>
        <authorList>
            <person name="Tahon G."/>
            <person name="Tytgat B."/>
            <person name="Lebbe L."/>
            <person name="Carlier A."/>
            <person name="Willems A."/>
        </authorList>
    </citation>
    <scope>NUCLEOTIDE SEQUENCE [LARGE SCALE GENOMIC DNA]</scope>
    <source>
        <strain evidence="1 2">LMG 29911</strain>
    </source>
</reference>
<sequence length="102" mass="11482">MLVWRGKPTTNRSGKKWFQPERFPSFFVETKEISLALSQFQTRTAASFDLAARQELSGFDGWRGAETGAEAFEIGLAFVKGDFDRHALHDFGEVAARVIGRK</sequence>
<proteinExistence type="predicted"/>
<evidence type="ECO:0000313" key="1">
    <source>
        <dbReference type="EMBL" id="PQV63811.1"/>
    </source>
</evidence>
<dbReference type="InParanoid" id="A0A2S8SSN5"/>
<dbReference type="EMBL" id="NIGF01000008">
    <property type="protein sequence ID" value="PQV63811.1"/>
    <property type="molecule type" value="Genomic_DNA"/>
</dbReference>
<accession>A0A2S8SSN5</accession>
<comment type="caution">
    <text evidence="1">The sequence shown here is derived from an EMBL/GenBank/DDBJ whole genome shotgun (WGS) entry which is preliminary data.</text>
</comment>
<gene>
    <name evidence="1" type="ORF">B1R32_10815</name>
</gene>
<dbReference type="Proteomes" id="UP000237684">
    <property type="component" value="Unassembled WGS sequence"/>
</dbReference>
<keyword evidence="2" id="KW-1185">Reference proteome</keyword>
<name>A0A2S8SSN5_9BACT</name>
<protein>
    <submittedName>
        <fullName evidence="1">Uncharacterized protein</fullName>
    </submittedName>
</protein>